<dbReference type="PRINTS" id="PR00344">
    <property type="entry name" value="BCTRLSENSOR"/>
</dbReference>
<dbReference type="FunFam" id="3.30.565.10:FF:000010">
    <property type="entry name" value="Sensor histidine kinase RcsC"/>
    <property type="match status" value="1"/>
</dbReference>
<dbReference type="SUPFAM" id="SSF52172">
    <property type="entry name" value="CheY-like"/>
    <property type="match status" value="2"/>
</dbReference>
<dbReference type="InterPro" id="IPR001789">
    <property type="entry name" value="Sig_transdc_resp-reg_receiver"/>
</dbReference>
<evidence type="ECO:0000256" key="15">
    <source>
        <dbReference type="ARBA" id="ARBA00068150"/>
    </source>
</evidence>
<keyword evidence="10" id="KW-0067">ATP-binding</keyword>
<dbReference type="CDD" id="cd17546">
    <property type="entry name" value="REC_hyHK_CKI1_RcsC-like"/>
    <property type="match status" value="2"/>
</dbReference>
<feature type="modified residue" description="Phosphohistidine" evidence="16">
    <location>
        <position position="899"/>
    </location>
</feature>
<dbReference type="InterPro" id="IPR033417">
    <property type="entry name" value="CHASE8"/>
</dbReference>
<keyword evidence="6" id="KW-0808">Transferase</keyword>
<evidence type="ECO:0000256" key="17">
    <source>
        <dbReference type="PROSITE-ProRule" id="PRU00169"/>
    </source>
</evidence>
<evidence type="ECO:0000259" key="22">
    <source>
        <dbReference type="PROSITE" id="PS50885"/>
    </source>
</evidence>
<evidence type="ECO:0000259" key="23">
    <source>
        <dbReference type="PROSITE" id="PS50894"/>
    </source>
</evidence>
<dbReference type="SMART" id="SM00304">
    <property type="entry name" value="HAMP"/>
    <property type="match status" value="1"/>
</dbReference>
<protein>
    <recommendedName>
        <fullName evidence="15">Sensory/regulatory protein RpfC</fullName>
        <ecNumber evidence="3">2.7.13.3</ecNumber>
    </recommendedName>
</protein>
<evidence type="ECO:0000256" key="3">
    <source>
        <dbReference type="ARBA" id="ARBA00012438"/>
    </source>
</evidence>
<feature type="domain" description="Response regulatory" evidence="21">
    <location>
        <begin position="540"/>
        <end position="659"/>
    </location>
</feature>
<keyword evidence="8" id="KW-0547">Nucleotide-binding</keyword>
<keyword evidence="5 17" id="KW-0597">Phosphoprotein</keyword>
<keyword evidence="18" id="KW-0175">Coiled coil</keyword>
<name>A0A8J7U7X0_9BACT</name>
<dbReference type="RefSeq" id="WP_207861819.1">
    <property type="nucleotide sequence ID" value="NZ_JAFREP010000028.1"/>
</dbReference>
<evidence type="ECO:0000313" key="24">
    <source>
        <dbReference type="EMBL" id="MBO1321846.1"/>
    </source>
</evidence>
<feature type="modified residue" description="4-aspartylphosphate" evidence="17">
    <location>
        <position position="591"/>
    </location>
</feature>
<feature type="coiled-coil region" evidence="18">
    <location>
        <begin position="67"/>
        <end position="94"/>
    </location>
</feature>
<dbReference type="Proteomes" id="UP000664417">
    <property type="component" value="Unassembled WGS sequence"/>
</dbReference>
<dbReference type="SUPFAM" id="SSF47226">
    <property type="entry name" value="Histidine-containing phosphotransfer domain, HPT domain"/>
    <property type="match status" value="1"/>
</dbReference>
<accession>A0A8J7U7X0</accession>
<feature type="transmembrane region" description="Helical" evidence="19">
    <location>
        <begin position="20"/>
        <end position="41"/>
    </location>
</feature>
<sequence>MNPFKRNIPFAKQSIKGKLIILVVTINVVVSVLAGASFLMIEFMNFRTKMMQDLSIQAEITAVNSQAAIIFQDVESAEENLKALRANRHIVQARIYTPDGKVFAHYQRDPNKTLSVPPLPDPPRLVNFDGGYLHVIKPVVLENSIIGSCYVASDLRGLYASLRSYGLAVVSIALFSTVIAWMLAIRFQQLITGPILHLLDTSVKVARQDQGMTTRAFKFGEDEIGRLTEGFNNMLDEIQKREEALERQQDQLEEQVAARTAELMKLNQELQSAKDRAEDANRAKSDFLANTSHEIRTPMNAIMGMTELALRTDLTHQQRDYLSKVKNASRSLLEILNDILDFSKIEAGKLMLETVSFNLDTVMENLVNMMNVRANEKGLELLFFMAPDVPLQLEGDPLRLGQVLTNLTSNAVKFTETGDIVVMIGRDAKTYVEDGAARLDKSRTVLRFTVIDTGIGIARHKQSQLFDAFIQADGSTTRNYGGTGLGLAISRQLVEMMGGEISVESELGKGSRFSFTAEFGLTAPEHQKLIQAPRDLKGLRVLVVDDHPMAREILEKTLVHFSFKTTTVASGGEAVADFKGDEVPYDLVIMDWHMPGMDGIETIRKIHSLTEDKKRPAILMVTAHGRESVLQQAQQIGIDGFLVKPVRPSLLLDAIMSIFHEKQDPVAVKKPAVQTEAPPRLNGIRVLLVEDNLTNQQVAGEFLRAAGLRLTIAENGLKAVDEVKRNRHGYDLVLMDVQMPVLDGYSATREIRAWEETRPPSYQSIPIIAMTAHTMSGDREKCLAAGMNDHTAKPIDPDRLLKTLERWLPEDWESDITAPLSARRESAALKRESGPLSMLHHLLLPLGIDTAEGLRKVAGNENLYLDLLRNFGEDFFNNLPQIQRLIETNHWNEAQRLIHGHKGVVGNLGGTGLFDAVVAVERDLKQKNRAAVEKHLPELLKQAAALQRMLRTELGGVHLSEPRPVQEFDMAAATASLDNMARLIEARSLDVDEALAAMKDEPWRPLVADLYQDLGERLNQFDFDGARPILGKMVATLQECEP</sequence>
<evidence type="ECO:0000256" key="12">
    <source>
        <dbReference type="ARBA" id="ARBA00023012"/>
    </source>
</evidence>
<evidence type="ECO:0000256" key="19">
    <source>
        <dbReference type="SAM" id="Phobius"/>
    </source>
</evidence>
<evidence type="ECO:0000256" key="2">
    <source>
        <dbReference type="ARBA" id="ARBA00004651"/>
    </source>
</evidence>
<keyword evidence="7 19" id="KW-0812">Transmembrane</keyword>
<dbReference type="InterPro" id="IPR008207">
    <property type="entry name" value="Sig_transdc_His_kin_Hpt_dom"/>
</dbReference>
<evidence type="ECO:0000256" key="8">
    <source>
        <dbReference type="ARBA" id="ARBA00022741"/>
    </source>
</evidence>
<keyword evidence="9" id="KW-0418">Kinase</keyword>
<dbReference type="PROSITE" id="PS50885">
    <property type="entry name" value="HAMP"/>
    <property type="match status" value="1"/>
</dbReference>
<keyword evidence="4" id="KW-1003">Cell membrane</keyword>
<dbReference type="Gene3D" id="1.20.120.160">
    <property type="entry name" value="HPT domain"/>
    <property type="match status" value="1"/>
</dbReference>
<dbReference type="SUPFAM" id="SSF158472">
    <property type="entry name" value="HAMP domain-like"/>
    <property type="match status" value="1"/>
</dbReference>
<comment type="subunit">
    <text evidence="14">At low DSF concentrations, interacts with RpfF.</text>
</comment>
<evidence type="ECO:0000256" key="11">
    <source>
        <dbReference type="ARBA" id="ARBA00022989"/>
    </source>
</evidence>
<feature type="transmembrane region" description="Helical" evidence="19">
    <location>
        <begin position="165"/>
        <end position="184"/>
    </location>
</feature>
<dbReference type="AlphaFoldDB" id="A0A8J7U7X0"/>
<keyword evidence="25" id="KW-1185">Reference proteome</keyword>
<dbReference type="CDD" id="cd16922">
    <property type="entry name" value="HATPase_EvgS-ArcB-TorS-like"/>
    <property type="match status" value="1"/>
</dbReference>
<proteinExistence type="predicted"/>
<dbReference type="Pfam" id="PF02518">
    <property type="entry name" value="HATPase_c"/>
    <property type="match status" value="1"/>
</dbReference>
<dbReference type="InterPro" id="IPR036890">
    <property type="entry name" value="HATPase_C_sf"/>
</dbReference>
<reference evidence="24" key="1">
    <citation type="submission" date="2021-03" db="EMBL/GenBank/DDBJ databases">
        <authorList>
            <person name="Wang G."/>
        </authorList>
    </citation>
    <scope>NUCLEOTIDE SEQUENCE</scope>
    <source>
        <strain evidence="24">KCTC 12899</strain>
    </source>
</reference>
<dbReference type="PROSITE" id="PS50110">
    <property type="entry name" value="RESPONSE_REGULATORY"/>
    <property type="match status" value="2"/>
</dbReference>
<evidence type="ECO:0000256" key="13">
    <source>
        <dbReference type="ARBA" id="ARBA00023136"/>
    </source>
</evidence>
<dbReference type="PANTHER" id="PTHR45339:SF1">
    <property type="entry name" value="HYBRID SIGNAL TRANSDUCTION HISTIDINE KINASE J"/>
    <property type="match status" value="1"/>
</dbReference>
<feature type="domain" description="HAMP" evidence="22">
    <location>
        <begin position="189"/>
        <end position="243"/>
    </location>
</feature>
<comment type="catalytic activity">
    <reaction evidence="1">
        <text>ATP + protein L-histidine = ADP + protein N-phospho-L-histidine.</text>
        <dbReference type="EC" id="2.7.13.3"/>
    </reaction>
</comment>
<dbReference type="Gene3D" id="1.10.287.130">
    <property type="match status" value="1"/>
</dbReference>
<keyword evidence="13 19" id="KW-0472">Membrane</keyword>
<dbReference type="PANTHER" id="PTHR45339">
    <property type="entry name" value="HYBRID SIGNAL TRANSDUCTION HISTIDINE KINASE J"/>
    <property type="match status" value="1"/>
</dbReference>
<dbReference type="Pfam" id="PF00512">
    <property type="entry name" value="HisKA"/>
    <property type="match status" value="1"/>
</dbReference>
<dbReference type="GO" id="GO:0005524">
    <property type="term" value="F:ATP binding"/>
    <property type="evidence" value="ECO:0007669"/>
    <property type="project" value="UniProtKB-KW"/>
</dbReference>
<dbReference type="InterPro" id="IPR036097">
    <property type="entry name" value="HisK_dim/P_sf"/>
</dbReference>
<evidence type="ECO:0000256" key="5">
    <source>
        <dbReference type="ARBA" id="ARBA00022553"/>
    </source>
</evidence>
<dbReference type="EMBL" id="JAFREP010000028">
    <property type="protein sequence ID" value="MBO1321846.1"/>
    <property type="molecule type" value="Genomic_DNA"/>
</dbReference>
<gene>
    <name evidence="24" type="ORF">J3U88_25425</name>
</gene>
<dbReference type="InterPro" id="IPR003594">
    <property type="entry name" value="HATPase_dom"/>
</dbReference>
<dbReference type="SMART" id="SM00448">
    <property type="entry name" value="REC"/>
    <property type="match status" value="2"/>
</dbReference>
<evidence type="ECO:0000259" key="20">
    <source>
        <dbReference type="PROSITE" id="PS50109"/>
    </source>
</evidence>
<dbReference type="InterPro" id="IPR004358">
    <property type="entry name" value="Sig_transdc_His_kin-like_C"/>
</dbReference>
<dbReference type="GO" id="GO:0005886">
    <property type="term" value="C:plasma membrane"/>
    <property type="evidence" value="ECO:0007669"/>
    <property type="project" value="UniProtKB-SubCell"/>
</dbReference>
<dbReference type="InterPro" id="IPR005467">
    <property type="entry name" value="His_kinase_dom"/>
</dbReference>
<dbReference type="Pfam" id="PF01627">
    <property type="entry name" value="Hpt"/>
    <property type="match status" value="1"/>
</dbReference>
<evidence type="ECO:0000256" key="10">
    <source>
        <dbReference type="ARBA" id="ARBA00022840"/>
    </source>
</evidence>
<comment type="caution">
    <text evidence="24">The sequence shown here is derived from an EMBL/GenBank/DDBJ whole genome shotgun (WGS) entry which is preliminary data.</text>
</comment>
<dbReference type="Gene3D" id="6.10.340.10">
    <property type="match status" value="1"/>
</dbReference>
<evidence type="ECO:0000256" key="1">
    <source>
        <dbReference type="ARBA" id="ARBA00000085"/>
    </source>
</evidence>
<dbReference type="InterPro" id="IPR003661">
    <property type="entry name" value="HisK_dim/P_dom"/>
</dbReference>
<dbReference type="PROSITE" id="PS50894">
    <property type="entry name" value="HPT"/>
    <property type="match status" value="1"/>
</dbReference>
<evidence type="ECO:0000256" key="6">
    <source>
        <dbReference type="ARBA" id="ARBA00022679"/>
    </source>
</evidence>
<organism evidence="24 25">
    <name type="scientific">Acanthopleuribacter pedis</name>
    <dbReference type="NCBI Taxonomy" id="442870"/>
    <lineage>
        <taxon>Bacteria</taxon>
        <taxon>Pseudomonadati</taxon>
        <taxon>Acidobacteriota</taxon>
        <taxon>Holophagae</taxon>
        <taxon>Acanthopleuribacterales</taxon>
        <taxon>Acanthopleuribacteraceae</taxon>
        <taxon>Acanthopleuribacter</taxon>
    </lineage>
</organism>
<keyword evidence="12" id="KW-0902">Two-component regulatory system</keyword>
<dbReference type="FunFam" id="1.10.287.130:FF:000002">
    <property type="entry name" value="Two-component osmosensing histidine kinase"/>
    <property type="match status" value="1"/>
</dbReference>
<dbReference type="GO" id="GO:0000155">
    <property type="term" value="F:phosphorelay sensor kinase activity"/>
    <property type="evidence" value="ECO:0007669"/>
    <property type="project" value="InterPro"/>
</dbReference>
<comment type="subcellular location">
    <subcellularLocation>
        <location evidence="2">Cell membrane</location>
        <topology evidence="2">Multi-pass membrane protein</topology>
    </subcellularLocation>
</comment>
<dbReference type="InterPro" id="IPR011006">
    <property type="entry name" value="CheY-like_superfamily"/>
</dbReference>
<dbReference type="PROSITE" id="PS50109">
    <property type="entry name" value="HIS_KIN"/>
    <property type="match status" value="1"/>
</dbReference>
<evidence type="ECO:0000259" key="21">
    <source>
        <dbReference type="PROSITE" id="PS50110"/>
    </source>
</evidence>
<evidence type="ECO:0000256" key="14">
    <source>
        <dbReference type="ARBA" id="ARBA00064003"/>
    </source>
</evidence>
<evidence type="ECO:0000256" key="9">
    <source>
        <dbReference type="ARBA" id="ARBA00022777"/>
    </source>
</evidence>
<dbReference type="InterPro" id="IPR036641">
    <property type="entry name" value="HPT_dom_sf"/>
</dbReference>
<feature type="coiled-coil region" evidence="18">
    <location>
        <begin position="228"/>
        <end position="290"/>
    </location>
</feature>
<dbReference type="InterPro" id="IPR003660">
    <property type="entry name" value="HAMP_dom"/>
</dbReference>
<evidence type="ECO:0000256" key="18">
    <source>
        <dbReference type="SAM" id="Coils"/>
    </source>
</evidence>
<dbReference type="SUPFAM" id="SSF47384">
    <property type="entry name" value="Homodimeric domain of signal transducing histidine kinase"/>
    <property type="match status" value="1"/>
</dbReference>
<keyword evidence="11 19" id="KW-1133">Transmembrane helix</keyword>
<feature type="domain" description="HPt" evidence="23">
    <location>
        <begin position="860"/>
        <end position="957"/>
    </location>
</feature>
<evidence type="ECO:0000256" key="7">
    <source>
        <dbReference type="ARBA" id="ARBA00022692"/>
    </source>
</evidence>
<dbReference type="CDD" id="cd00082">
    <property type="entry name" value="HisKA"/>
    <property type="match status" value="1"/>
</dbReference>
<dbReference type="SMART" id="SM00388">
    <property type="entry name" value="HisKA"/>
    <property type="match status" value="1"/>
</dbReference>
<dbReference type="CDD" id="cd06225">
    <property type="entry name" value="HAMP"/>
    <property type="match status" value="1"/>
</dbReference>
<dbReference type="EC" id="2.7.13.3" evidence="3"/>
<dbReference type="SUPFAM" id="SSF55874">
    <property type="entry name" value="ATPase domain of HSP90 chaperone/DNA topoisomerase II/histidine kinase"/>
    <property type="match status" value="1"/>
</dbReference>
<feature type="modified residue" description="4-aspartylphosphate" evidence="17">
    <location>
        <position position="736"/>
    </location>
</feature>
<dbReference type="SMART" id="SM00387">
    <property type="entry name" value="HATPase_c"/>
    <property type="match status" value="1"/>
</dbReference>
<evidence type="ECO:0000313" key="25">
    <source>
        <dbReference type="Proteomes" id="UP000664417"/>
    </source>
</evidence>
<feature type="domain" description="Response regulatory" evidence="21">
    <location>
        <begin position="685"/>
        <end position="808"/>
    </location>
</feature>
<dbReference type="Gene3D" id="3.40.50.2300">
    <property type="match status" value="2"/>
</dbReference>
<dbReference type="Pfam" id="PF17152">
    <property type="entry name" value="CHASE8"/>
    <property type="match status" value="1"/>
</dbReference>
<evidence type="ECO:0000256" key="4">
    <source>
        <dbReference type="ARBA" id="ARBA00022475"/>
    </source>
</evidence>
<dbReference type="Gene3D" id="3.30.565.10">
    <property type="entry name" value="Histidine kinase-like ATPase, C-terminal domain"/>
    <property type="match status" value="1"/>
</dbReference>
<feature type="domain" description="Histidine kinase" evidence="20">
    <location>
        <begin position="290"/>
        <end position="521"/>
    </location>
</feature>
<dbReference type="Pfam" id="PF00072">
    <property type="entry name" value="Response_reg"/>
    <property type="match status" value="2"/>
</dbReference>
<evidence type="ECO:0000256" key="16">
    <source>
        <dbReference type="PROSITE-ProRule" id="PRU00110"/>
    </source>
</evidence>